<dbReference type="GO" id="GO:0052645">
    <property type="term" value="P:F420-0 metabolic process"/>
    <property type="evidence" value="ECO:0007669"/>
    <property type="project" value="UniProtKB-UniRule"/>
</dbReference>
<dbReference type="NCBIfam" id="TIGR03552">
    <property type="entry name" value="F420_cofC"/>
    <property type="match status" value="1"/>
</dbReference>
<dbReference type="InterPro" id="IPR025877">
    <property type="entry name" value="MobA-like_NTP_Trfase"/>
</dbReference>
<dbReference type="Pfam" id="PF12804">
    <property type="entry name" value="NTP_transf_3"/>
    <property type="match status" value="1"/>
</dbReference>
<evidence type="ECO:0000256" key="3">
    <source>
        <dbReference type="ARBA" id="ARBA00022741"/>
    </source>
</evidence>
<evidence type="ECO:0000256" key="5">
    <source>
        <dbReference type="HAMAP-Rule" id="MF_02114"/>
    </source>
</evidence>
<evidence type="ECO:0000259" key="6">
    <source>
        <dbReference type="Pfam" id="PF12804"/>
    </source>
</evidence>
<dbReference type="EC" id="2.7.7.105" evidence="5"/>
<accession>A0A0B5ETJ3</accession>
<dbReference type="InterPro" id="IPR029044">
    <property type="entry name" value="Nucleotide-diphossugar_trans"/>
</dbReference>
<feature type="binding site" evidence="5">
    <location>
        <position position="158"/>
    </location>
    <ligand>
        <name>phosphoenolpyruvate</name>
        <dbReference type="ChEBI" id="CHEBI:58702"/>
    </ligand>
</feature>
<sequence length="211" mass="21909">MQWTLVIPLKPLGLGKSRLAPFAGDGLRPRLALAFALDTVAAALACPPVGEVTVVTDDPQAAAELSRLGARIVPDPPGSGLNAALRQGVRAARRIRPRAPVAAMNADLPALRPAELGRVLKAAEPFGRAFVADAARRGTTLLSALPGNSLRPAFGEASRTRHLASGAREILLSDVDSVRQDVDTGEDLRAAFALGVGPRTLAAASRLLIAE</sequence>
<dbReference type="KEGG" id="sals:SLNWT_1680"/>
<dbReference type="Proteomes" id="UP000031523">
    <property type="component" value="Chromosome"/>
</dbReference>
<dbReference type="GO" id="GO:0005525">
    <property type="term" value="F:GTP binding"/>
    <property type="evidence" value="ECO:0007669"/>
    <property type="project" value="UniProtKB-KW"/>
</dbReference>
<evidence type="ECO:0000313" key="7">
    <source>
        <dbReference type="EMBL" id="AJE82056.1"/>
    </source>
</evidence>
<proteinExistence type="inferred from homology"/>
<reference evidence="7 8" key="1">
    <citation type="submission" date="2015-01" db="EMBL/GenBank/DDBJ databases">
        <title>Enhanced salinomycin production by adjusting the supply of polyketide extender units in Streptomyce albus DSM 41398.</title>
        <authorList>
            <person name="Lu C."/>
        </authorList>
    </citation>
    <scope>NUCLEOTIDE SEQUENCE [LARGE SCALE GENOMIC DNA]</scope>
    <source>
        <strain evidence="8">ATCC 21838 / DSM 41398 / FERM P-419 / JCM 4703 / NBRC 107858</strain>
    </source>
</reference>
<gene>
    <name evidence="5" type="primary">fbiD</name>
    <name evidence="7" type="ORF">SLNWT_1680</name>
</gene>
<dbReference type="EMBL" id="CP010519">
    <property type="protein sequence ID" value="AJE82056.1"/>
    <property type="molecule type" value="Genomic_DNA"/>
</dbReference>
<keyword evidence="4 5" id="KW-0342">GTP-binding</keyword>
<name>A0A0B5ETJ3_STRA4</name>
<comment type="catalytic activity">
    <reaction evidence="5">
        <text>phosphoenolpyruvate + GTP + H(+) = enolpyruvoyl-2-diphospho-5'-guanosine + diphosphate</text>
        <dbReference type="Rhea" id="RHEA:30519"/>
        <dbReference type="ChEBI" id="CHEBI:15378"/>
        <dbReference type="ChEBI" id="CHEBI:33019"/>
        <dbReference type="ChEBI" id="CHEBI:37565"/>
        <dbReference type="ChEBI" id="CHEBI:58702"/>
        <dbReference type="ChEBI" id="CHEBI:143701"/>
        <dbReference type="EC" id="2.7.7.105"/>
    </reaction>
</comment>
<comment type="similarity">
    <text evidence="5">Belongs to the CofC family.</text>
</comment>
<feature type="binding site" evidence="5">
    <location>
        <position position="155"/>
    </location>
    <ligand>
        <name>phosphoenolpyruvate</name>
        <dbReference type="ChEBI" id="CHEBI:58702"/>
    </ligand>
</feature>
<keyword evidence="8" id="KW-1185">Reference proteome</keyword>
<evidence type="ECO:0000256" key="2">
    <source>
        <dbReference type="ARBA" id="ARBA00022695"/>
    </source>
</evidence>
<dbReference type="UniPathway" id="UPA00071"/>
<feature type="domain" description="MobA-like NTP transferase" evidence="6">
    <location>
        <begin position="39"/>
        <end position="170"/>
    </location>
</feature>
<dbReference type="HAMAP" id="MF_02114">
    <property type="entry name" value="CofC"/>
    <property type="match status" value="1"/>
</dbReference>
<comment type="function">
    <text evidence="5">Guanylyltransferase that catalyzes the activation of phosphoenolpyruvate (PEP) as enolpyruvoyl-2-diphospho-5'-guanosine, via the condensation of PEP with GTP. It is involved in the biosynthesis of coenzyme F420, a hydride carrier cofactor.</text>
</comment>
<dbReference type="SUPFAM" id="SSF53448">
    <property type="entry name" value="Nucleotide-diphospho-sugar transferases"/>
    <property type="match status" value="1"/>
</dbReference>
<feature type="binding site" evidence="5">
    <location>
        <position position="139"/>
    </location>
    <ligand>
        <name>phosphoenolpyruvate</name>
        <dbReference type="ChEBI" id="CHEBI:58702"/>
    </ligand>
</feature>
<comment type="pathway">
    <text evidence="5">Cofactor biosynthesis; coenzyme F420 biosynthesis.</text>
</comment>
<evidence type="ECO:0000313" key="8">
    <source>
        <dbReference type="Proteomes" id="UP000031523"/>
    </source>
</evidence>
<dbReference type="GO" id="GO:0043814">
    <property type="term" value="F:phospholactate guanylyltransferase activity"/>
    <property type="evidence" value="ECO:0007669"/>
    <property type="project" value="InterPro"/>
</dbReference>
<dbReference type="PANTHER" id="PTHR40392:SF1">
    <property type="entry name" value="2-PHOSPHO-L-LACTATE GUANYLYLTRANSFERASE"/>
    <property type="match status" value="1"/>
</dbReference>
<keyword evidence="2 5" id="KW-0548">Nucleotidyltransferase</keyword>
<organism evidence="7 8">
    <name type="scientific">Streptomyces albus (strain ATCC 21838 / DSM 41398 / FERM P-419 / JCM 4703 / NBRC 107858)</name>
    <dbReference type="NCBI Taxonomy" id="1081613"/>
    <lineage>
        <taxon>Bacteria</taxon>
        <taxon>Bacillati</taxon>
        <taxon>Actinomycetota</taxon>
        <taxon>Actinomycetes</taxon>
        <taxon>Kitasatosporales</taxon>
        <taxon>Streptomycetaceae</taxon>
        <taxon>Streptomyces</taxon>
    </lineage>
</organism>
<evidence type="ECO:0000256" key="4">
    <source>
        <dbReference type="ARBA" id="ARBA00023134"/>
    </source>
</evidence>
<keyword evidence="1 5" id="KW-0808">Transferase</keyword>
<protein>
    <recommendedName>
        <fullName evidence="5">Phosphoenolpyruvate guanylyltransferase</fullName>
        <shortName evidence="5">PEP guanylyltransferase</shortName>
        <ecNumber evidence="5">2.7.7.105</ecNumber>
    </recommendedName>
</protein>
<dbReference type="AlphaFoldDB" id="A0A0B5ETJ3"/>
<evidence type="ECO:0000256" key="1">
    <source>
        <dbReference type="ARBA" id="ARBA00022679"/>
    </source>
</evidence>
<dbReference type="PANTHER" id="PTHR40392">
    <property type="entry name" value="2-PHOSPHO-L-LACTATE GUANYLYLTRANSFERASE"/>
    <property type="match status" value="1"/>
</dbReference>
<keyword evidence="3 5" id="KW-0547">Nucleotide-binding</keyword>
<dbReference type="Gene3D" id="3.90.550.10">
    <property type="entry name" value="Spore Coat Polysaccharide Biosynthesis Protein SpsA, Chain A"/>
    <property type="match status" value="1"/>
</dbReference>
<dbReference type="InterPro" id="IPR002835">
    <property type="entry name" value="CofC"/>
</dbReference>